<keyword evidence="1" id="KW-0812">Transmembrane</keyword>
<feature type="transmembrane region" description="Helical" evidence="1">
    <location>
        <begin position="122"/>
        <end position="146"/>
    </location>
</feature>
<feature type="transmembrane region" description="Helical" evidence="1">
    <location>
        <begin position="181"/>
        <end position="202"/>
    </location>
</feature>
<feature type="transmembrane region" description="Helical" evidence="1">
    <location>
        <begin position="214"/>
        <end position="239"/>
    </location>
</feature>
<dbReference type="Proteomes" id="UP000218811">
    <property type="component" value="Unassembled WGS sequence"/>
</dbReference>
<organism evidence="2 3">
    <name type="scientific">Wolfiporia cocos (strain MD-104)</name>
    <name type="common">Brown rot fungus</name>
    <dbReference type="NCBI Taxonomy" id="742152"/>
    <lineage>
        <taxon>Eukaryota</taxon>
        <taxon>Fungi</taxon>
        <taxon>Dikarya</taxon>
        <taxon>Basidiomycota</taxon>
        <taxon>Agaricomycotina</taxon>
        <taxon>Agaricomycetes</taxon>
        <taxon>Polyporales</taxon>
        <taxon>Phaeolaceae</taxon>
        <taxon>Wolfiporia</taxon>
    </lineage>
</organism>
<reference evidence="2 3" key="1">
    <citation type="journal article" date="2012" name="Science">
        <title>The Paleozoic origin of enzymatic lignin decomposition reconstructed from 31 fungal genomes.</title>
        <authorList>
            <person name="Floudas D."/>
            <person name="Binder M."/>
            <person name="Riley R."/>
            <person name="Barry K."/>
            <person name="Blanchette R.A."/>
            <person name="Henrissat B."/>
            <person name="Martinez A.T."/>
            <person name="Otillar R."/>
            <person name="Spatafora J.W."/>
            <person name="Yadav J.S."/>
            <person name="Aerts A."/>
            <person name="Benoit I."/>
            <person name="Boyd A."/>
            <person name="Carlson A."/>
            <person name="Copeland A."/>
            <person name="Coutinho P.M."/>
            <person name="de Vries R.P."/>
            <person name="Ferreira P."/>
            <person name="Findley K."/>
            <person name="Foster B."/>
            <person name="Gaskell J."/>
            <person name="Glotzer D."/>
            <person name="Gorecki P."/>
            <person name="Heitman J."/>
            <person name="Hesse C."/>
            <person name="Hori C."/>
            <person name="Igarashi K."/>
            <person name="Jurgens J.A."/>
            <person name="Kallen N."/>
            <person name="Kersten P."/>
            <person name="Kohler A."/>
            <person name="Kuees U."/>
            <person name="Kumar T.K.A."/>
            <person name="Kuo A."/>
            <person name="LaButti K."/>
            <person name="Larrondo L.F."/>
            <person name="Lindquist E."/>
            <person name="Ling A."/>
            <person name="Lombard V."/>
            <person name="Lucas S."/>
            <person name="Lundell T."/>
            <person name="Martin R."/>
            <person name="McLaughlin D.J."/>
            <person name="Morgenstern I."/>
            <person name="Morin E."/>
            <person name="Murat C."/>
            <person name="Nagy L.G."/>
            <person name="Nolan M."/>
            <person name="Ohm R.A."/>
            <person name="Patyshakuliyeva A."/>
            <person name="Rokas A."/>
            <person name="Ruiz-Duenas F.J."/>
            <person name="Sabat G."/>
            <person name="Salamov A."/>
            <person name="Samejima M."/>
            <person name="Schmutz J."/>
            <person name="Slot J.C."/>
            <person name="St John F."/>
            <person name="Stenlid J."/>
            <person name="Sun H."/>
            <person name="Sun S."/>
            <person name="Syed K."/>
            <person name="Tsang A."/>
            <person name="Wiebenga A."/>
            <person name="Young D."/>
            <person name="Pisabarro A."/>
            <person name="Eastwood D.C."/>
            <person name="Martin F."/>
            <person name="Cullen D."/>
            <person name="Grigoriev I.V."/>
            <person name="Hibbett D.S."/>
        </authorList>
    </citation>
    <scope>NUCLEOTIDE SEQUENCE [LARGE SCALE GENOMIC DNA]</scope>
    <source>
        <strain evidence="2 3">MD-104</strain>
    </source>
</reference>
<keyword evidence="1" id="KW-1133">Transmembrane helix</keyword>
<gene>
    <name evidence="2" type="ORF">WOLCODRAFT_146904</name>
</gene>
<evidence type="ECO:0000313" key="2">
    <source>
        <dbReference type="EMBL" id="PCH39336.1"/>
    </source>
</evidence>
<evidence type="ECO:0000313" key="3">
    <source>
        <dbReference type="Proteomes" id="UP000218811"/>
    </source>
</evidence>
<keyword evidence="3" id="KW-1185">Reference proteome</keyword>
<feature type="transmembrane region" description="Helical" evidence="1">
    <location>
        <begin position="71"/>
        <end position="102"/>
    </location>
</feature>
<accession>A0A2H3JAW8</accession>
<dbReference type="EMBL" id="KB467987">
    <property type="protein sequence ID" value="PCH39336.1"/>
    <property type="molecule type" value="Genomic_DNA"/>
</dbReference>
<dbReference type="AlphaFoldDB" id="A0A2H3JAW8"/>
<name>A0A2H3JAW8_WOLCO</name>
<evidence type="ECO:0000256" key="1">
    <source>
        <dbReference type="SAM" id="Phobius"/>
    </source>
</evidence>
<proteinExistence type="predicted"/>
<protein>
    <submittedName>
        <fullName evidence="2">Uncharacterized protein</fullName>
    </submittedName>
</protein>
<sequence>MMEPTSYPLELFGNKSPRGSFVPLHSEPNLPLPAATAYHYPVSPIISYLPLSNAPPEIPVLQVRTQSHQVILARCVINTVSVTVIGVAWSMACATIGSLVLTDRKQSPGYGDSPTYGEVTDSALFGTSAAGGAIIAAVICALFHWVGLKAEVAPLRTSEREASMTAEESERSEKIQNLLEYCSPLGAVVVGAFGQALGVILLRSVLSGGYTLGAAITTSAMGELVIIAVVVAAIVLVCISKYSWYD</sequence>
<keyword evidence="1" id="KW-0472">Membrane</keyword>